<dbReference type="RefSeq" id="WP_050002666.1">
    <property type="nucleotide sequence ID" value="NZ_CP008887.1"/>
</dbReference>
<dbReference type="HOGENOM" id="CLU_102063_1_0_2"/>
<dbReference type="Proteomes" id="UP000029980">
    <property type="component" value="Chromosome"/>
</dbReference>
<evidence type="ECO:0000313" key="2">
    <source>
        <dbReference type="Proteomes" id="UP000029980"/>
    </source>
</evidence>
<sequence length="223" mass="25218">MEWKKVAEIVDAIFPGETVLVKYSTSYIPEFLLRFFVEHTSERNISLVIDDDFDALYKILTHAECIGLTIDLNRDNVYVLKTGGKFKVGNVVANVPFNTDSRVYLANYAAASSKVFQEIPSTSINLVLGLEDLFLSMESPLDVYQMVLRVQKFLGNEKRKAFYIVNEEVMESLPVKILGELERIATTVIRLIPYHTGARVQVLKSINPHLMGVEAGIDIRGWD</sequence>
<gene>
    <name evidence="1" type="ORF">TEU_04695</name>
</gene>
<dbReference type="Pfam" id="PF03192">
    <property type="entry name" value="DUF257"/>
    <property type="match status" value="1"/>
</dbReference>
<proteinExistence type="predicted"/>
<dbReference type="OrthoDB" id="86053at2157"/>
<dbReference type="AlphaFoldDB" id="A0A097QT85"/>
<accession>A0A097QT85</accession>
<dbReference type="InterPro" id="IPR005489">
    <property type="entry name" value="DUF257"/>
</dbReference>
<protein>
    <submittedName>
        <fullName evidence="1">Uncharacterized protein</fullName>
    </submittedName>
</protein>
<reference evidence="1 2" key="1">
    <citation type="journal article" date="2015" name="Int. J. Syst. Evol. Microbiol.">
        <title>Thermococcus eurythermalis sp. nov., a conditional piezophilic hyperthermophilic archaeon with a wide temperature range isolated from an oil-immersed chimney in the Guaymas Basin.</title>
        <authorList>
            <person name="Zhao W."/>
            <person name="Zeng X."/>
            <person name="Xiao X."/>
        </authorList>
    </citation>
    <scope>NUCLEOTIDE SEQUENCE [LARGE SCALE GENOMIC DNA]</scope>
    <source>
        <strain evidence="1 2">A501</strain>
    </source>
</reference>
<evidence type="ECO:0000313" key="1">
    <source>
        <dbReference type="EMBL" id="AIU69687.1"/>
    </source>
</evidence>
<organism evidence="1 2">
    <name type="scientific">Thermococcus eurythermalis</name>
    <dbReference type="NCBI Taxonomy" id="1505907"/>
    <lineage>
        <taxon>Archaea</taxon>
        <taxon>Methanobacteriati</taxon>
        <taxon>Methanobacteriota</taxon>
        <taxon>Thermococci</taxon>
        <taxon>Thermococcales</taxon>
        <taxon>Thermococcaceae</taxon>
        <taxon>Thermococcus</taxon>
    </lineage>
</organism>
<keyword evidence="2" id="KW-1185">Reference proteome</keyword>
<name>A0A097QT85_9EURY</name>
<dbReference type="EMBL" id="CP008887">
    <property type="protein sequence ID" value="AIU69687.1"/>
    <property type="molecule type" value="Genomic_DNA"/>
</dbReference>
<dbReference type="Gene3D" id="3.40.50.11570">
    <property type="entry name" value="Protein of unknown function DUF257"/>
    <property type="match status" value="1"/>
</dbReference>
<dbReference type="KEGG" id="teu:TEU_04695"/>
<dbReference type="STRING" id="1505907.TEU_04695"/>
<dbReference type="GeneID" id="25152732"/>